<feature type="transmembrane region" description="Helical" evidence="1">
    <location>
        <begin position="12"/>
        <end position="33"/>
    </location>
</feature>
<comment type="caution">
    <text evidence="2">The sequence shown here is derived from an EMBL/GenBank/DDBJ whole genome shotgun (WGS) entry which is preliminary data.</text>
</comment>
<dbReference type="Proteomes" id="UP000036958">
    <property type="component" value="Unassembled WGS sequence"/>
</dbReference>
<sequence>MTQFFLFPKTFLIFESFNGLFDFFIFATNLCLLKSENRWARNKTKRDEKQDN</sequence>
<evidence type="ECO:0000256" key="1">
    <source>
        <dbReference type="SAM" id="Phobius"/>
    </source>
</evidence>
<proteinExistence type="predicted"/>
<organism evidence="2 3">
    <name type="scientific">Sunxiuqinia dokdonensis</name>
    <dbReference type="NCBI Taxonomy" id="1409788"/>
    <lineage>
        <taxon>Bacteria</taxon>
        <taxon>Pseudomonadati</taxon>
        <taxon>Bacteroidota</taxon>
        <taxon>Bacteroidia</taxon>
        <taxon>Marinilabiliales</taxon>
        <taxon>Prolixibacteraceae</taxon>
        <taxon>Sunxiuqinia</taxon>
    </lineage>
</organism>
<gene>
    <name evidence="2" type="ORF">NC99_28420</name>
</gene>
<name>A0A0L8V7D5_9BACT</name>
<evidence type="ECO:0000313" key="3">
    <source>
        <dbReference type="Proteomes" id="UP000036958"/>
    </source>
</evidence>
<keyword evidence="1" id="KW-0812">Transmembrane</keyword>
<reference evidence="3" key="1">
    <citation type="submission" date="2015-07" db="EMBL/GenBank/DDBJ databases">
        <title>Genome sequencing of Sunxiuqinia dokdonensis strain SK.</title>
        <authorList>
            <person name="Ahn S."/>
            <person name="Kim B.-C."/>
        </authorList>
    </citation>
    <scope>NUCLEOTIDE SEQUENCE [LARGE SCALE GENOMIC DNA]</scope>
    <source>
        <strain evidence="3">SK</strain>
    </source>
</reference>
<accession>A0A0L8V7D5</accession>
<dbReference type="STRING" id="1409788.NC99_28420"/>
<evidence type="ECO:0000313" key="2">
    <source>
        <dbReference type="EMBL" id="KOH44395.1"/>
    </source>
</evidence>
<protein>
    <submittedName>
        <fullName evidence="2">Uncharacterized protein</fullName>
    </submittedName>
</protein>
<keyword evidence="1" id="KW-1133">Transmembrane helix</keyword>
<keyword evidence="3" id="KW-1185">Reference proteome</keyword>
<keyword evidence="1" id="KW-0472">Membrane</keyword>
<dbReference type="EMBL" id="LGIA01000164">
    <property type="protein sequence ID" value="KOH44395.1"/>
    <property type="molecule type" value="Genomic_DNA"/>
</dbReference>
<dbReference type="AlphaFoldDB" id="A0A0L8V7D5"/>